<sequence length="163" mass="17531">MLSYSVVEKKGERNLKQPPVQLSATEAAAKAEIGKGEGGAGGAERVDSGASLGADNPQIQAVIAEPPGDEVSDGYLEKLEFVLETAGTFMWGMKKHMAADEAAWRELAKRITLLHAEGYDVRAGTKEAKLRRLTSTAPSSLMEKVTRKRKVGCKLSSQWDAVD</sequence>
<gene>
    <name evidence="2" type="ORF">HPBE_LOCUS25229</name>
</gene>
<evidence type="ECO:0000313" key="4">
    <source>
        <dbReference type="WBParaSite" id="HPBE_0002523001-mRNA-1"/>
    </source>
</evidence>
<reference evidence="2 3" key="1">
    <citation type="submission" date="2018-11" db="EMBL/GenBank/DDBJ databases">
        <authorList>
            <consortium name="Pathogen Informatics"/>
        </authorList>
    </citation>
    <scope>NUCLEOTIDE SEQUENCE [LARGE SCALE GENOMIC DNA]</scope>
</reference>
<organism evidence="3 4">
    <name type="scientific">Heligmosomoides polygyrus</name>
    <name type="common">Parasitic roundworm</name>
    <dbReference type="NCBI Taxonomy" id="6339"/>
    <lineage>
        <taxon>Eukaryota</taxon>
        <taxon>Metazoa</taxon>
        <taxon>Ecdysozoa</taxon>
        <taxon>Nematoda</taxon>
        <taxon>Chromadorea</taxon>
        <taxon>Rhabditida</taxon>
        <taxon>Rhabditina</taxon>
        <taxon>Rhabditomorpha</taxon>
        <taxon>Strongyloidea</taxon>
        <taxon>Heligmosomidae</taxon>
        <taxon>Heligmosomoides</taxon>
    </lineage>
</organism>
<accession>A0A183GRB0</accession>
<dbReference type="OrthoDB" id="5871881at2759"/>
<evidence type="ECO:0000256" key="1">
    <source>
        <dbReference type="SAM" id="MobiDB-lite"/>
    </source>
</evidence>
<evidence type="ECO:0000313" key="2">
    <source>
        <dbReference type="EMBL" id="VDP49864.1"/>
    </source>
</evidence>
<dbReference type="AlphaFoldDB" id="A0A183GRB0"/>
<name>A0A183GRB0_HELPZ</name>
<dbReference type="WBParaSite" id="HPBE_0002523001-mRNA-1">
    <property type="protein sequence ID" value="HPBE_0002523001-mRNA-1"/>
    <property type="gene ID" value="HPBE_0002523001"/>
</dbReference>
<accession>A0A3P8EXK0</accession>
<feature type="region of interest" description="Disordered" evidence="1">
    <location>
        <begin position="1"/>
        <end position="54"/>
    </location>
</feature>
<evidence type="ECO:0000313" key="3">
    <source>
        <dbReference type="Proteomes" id="UP000050761"/>
    </source>
</evidence>
<keyword evidence="3" id="KW-1185">Reference proteome</keyword>
<protein>
    <submittedName>
        <fullName evidence="4">Myb_DNA-bind_3 domain-containing protein</fullName>
    </submittedName>
</protein>
<proteinExistence type="predicted"/>
<reference evidence="4" key="2">
    <citation type="submission" date="2019-09" db="UniProtKB">
        <authorList>
            <consortium name="WormBaseParasite"/>
        </authorList>
    </citation>
    <scope>IDENTIFICATION</scope>
</reference>
<dbReference type="Proteomes" id="UP000050761">
    <property type="component" value="Unassembled WGS sequence"/>
</dbReference>
<dbReference type="EMBL" id="UZAH01037547">
    <property type="protein sequence ID" value="VDP49864.1"/>
    <property type="molecule type" value="Genomic_DNA"/>
</dbReference>